<accession>A0A401IQK1</accession>
<gene>
    <name evidence="2" type="ORF">LFYK43_02520</name>
</gene>
<evidence type="ECO:0000313" key="2">
    <source>
        <dbReference type="EMBL" id="GBG93793.1"/>
    </source>
</evidence>
<protein>
    <submittedName>
        <fullName evidence="2">Uncharacterized protein</fullName>
    </submittedName>
</protein>
<comment type="caution">
    <text evidence="2">The sequence shown here is derived from an EMBL/GenBank/DDBJ whole genome shotgun (WGS) entry which is preliminary data.</text>
</comment>
<reference evidence="2 3" key="1">
    <citation type="journal article" date="2019" name="Int. J. Syst. Evol. Microbiol.">
        <title>Lactobacillus salitolerans sp. nov., a novel lactic acid bacterium isolated from spent mushroom substrates.</title>
        <authorList>
            <person name="Tohno M."/>
            <person name="Tanizawa Y."/>
            <person name="Kojima Y."/>
            <person name="Sakamoto M."/>
            <person name="Nakamura Y."/>
            <person name="Ohkuma M."/>
            <person name="Kobayashi H."/>
        </authorList>
    </citation>
    <scope>NUCLEOTIDE SEQUENCE [LARGE SCALE GENOMIC DNA]</scope>
    <source>
        <strain evidence="2 3">YK43</strain>
    </source>
</reference>
<dbReference type="RefSeq" id="WP_268226824.1">
    <property type="nucleotide sequence ID" value="NZ_BFFP01000002.1"/>
</dbReference>
<proteinExistence type="predicted"/>
<name>A0A401IQK1_9LACO</name>
<evidence type="ECO:0000313" key="3">
    <source>
        <dbReference type="Proteomes" id="UP000286848"/>
    </source>
</evidence>
<evidence type="ECO:0000256" key="1">
    <source>
        <dbReference type="SAM" id="MobiDB-lite"/>
    </source>
</evidence>
<sequence length="42" mass="4986">MMLLVRFKVPSPKDVYNEAKKKLKERKKKRENKEKGPFAVPV</sequence>
<dbReference type="EMBL" id="BFFP01000002">
    <property type="protein sequence ID" value="GBG93793.1"/>
    <property type="molecule type" value="Genomic_DNA"/>
</dbReference>
<organism evidence="2 3">
    <name type="scientific">Ligilactobacillus salitolerans</name>
    <dbReference type="NCBI Taxonomy" id="1808352"/>
    <lineage>
        <taxon>Bacteria</taxon>
        <taxon>Bacillati</taxon>
        <taxon>Bacillota</taxon>
        <taxon>Bacilli</taxon>
        <taxon>Lactobacillales</taxon>
        <taxon>Lactobacillaceae</taxon>
        <taxon>Ligilactobacillus</taxon>
    </lineage>
</organism>
<keyword evidence="3" id="KW-1185">Reference proteome</keyword>
<dbReference type="Proteomes" id="UP000286848">
    <property type="component" value="Unassembled WGS sequence"/>
</dbReference>
<feature type="compositionally biased region" description="Basic residues" evidence="1">
    <location>
        <begin position="21"/>
        <end position="30"/>
    </location>
</feature>
<feature type="region of interest" description="Disordered" evidence="1">
    <location>
        <begin position="21"/>
        <end position="42"/>
    </location>
</feature>
<dbReference type="AlphaFoldDB" id="A0A401IQK1"/>